<dbReference type="SUPFAM" id="SSF103473">
    <property type="entry name" value="MFS general substrate transporter"/>
    <property type="match status" value="1"/>
</dbReference>
<dbReference type="KEGG" id="asau:88172873"/>
<feature type="transmembrane region" description="Helical" evidence="5">
    <location>
        <begin position="7"/>
        <end position="29"/>
    </location>
</feature>
<dbReference type="GO" id="GO:0000329">
    <property type="term" value="C:fungal-type vacuole membrane"/>
    <property type="evidence" value="ECO:0007669"/>
    <property type="project" value="TreeGrafter"/>
</dbReference>
<dbReference type="PANTHER" id="PTHR21576">
    <property type="entry name" value="UNCHARACTERIZED NODULIN-LIKE PROTEIN"/>
    <property type="match status" value="1"/>
</dbReference>
<proteinExistence type="predicted"/>
<dbReference type="Gene3D" id="1.20.1250.20">
    <property type="entry name" value="MFS general substrate transporter like domains"/>
    <property type="match status" value="2"/>
</dbReference>
<dbReference type="Proteomes" id="UP001338582">
    <property type="component" value="Chromosome 2"/>
</dbReference>
<feature type="transmembrane region" description="Helical" evidence="5">
    <location>
        <begin position="326"/>
        <end position="351"/>
    </location>
</feature>
<dbReference type="InterPro" id="IPR010658">
    <property type="entry name" value="Nodulin-like"/>
</dbReference>
<feature type="domain" description="Nodulin-like" evidence="6">
    <location>
        <begin position="11"/>
        <end position="195"/>
    </location>
</feature>
<keyword evidence="4 5" id="KW-0472">Membrane</keyword>
<keyword evidence="3 5" id="KW-1133">Transmembrane helix</keyword>
<organism evidence="7 8">
    <name type="scientific">Australozyma saopauloensis</name>
    <dbReference type="NCBI Taxonomy" id="291208"/>
    <lineage>
        <taxon>Eukaryota</taxon>
        <taxon>Fungi</taxon>
        <taxon>Dikarya</taxon>
        <taxon>Ascomycota</taxon>
        <taxon>Saccharomycotina</taxon>
        <taxon>Pichiomycetes</taxon>
        <taxon>Metschnikowiaceae</taxon>
        <taxon>Australozyma</taxon>
    </lineage>
</organism>
<reference evidence="7 8" key="1">
    <citation type="submission" date="2023-10" db="EMBL/GenBank/DDBJ databases">
        <title>Draft Genome Sequence of Candida saopaulonensis from a very Premature Infant with Sepsis.</title>
        <authorList>
            <person name="Ning Y."/>
            <person name="Dai R."/>
            <person name="Xiao M."/>
            <person name="Xu Y."/>
            <person name="Yan Q."/>
            <person name="Zhang L."/>
        </authorList>
    </citation>
    <scope>NUCLEOTIDE SEQUENCE [LARGE SCALE GENOMIC DNA]</scope>
    <source>
        <strain evidence="7 8">19XY460</strain>
    </source>
</reference>
<dbReference type="AlphaFoldDB" id="A0AAX4H7T2"/>
<evidence type="ECO:0000256" key="1">
    <source>
        <dbReference type="ARBA" id="ARBA00004141"/>
    </source>
</evidence>
<comment type="subcellular location">
    <subcellularLocation>
        <location evidence="1">Membrane</location>
        <topology evidence="1">Multi-pass membrane protein</topology>
    </subcellularLocation>
</comment>
<name>A0AAX4H7T2_9ASCO</name>
<accession>A0AAX4H7T2</accession>
<gene>
    <name evidence="7" type="ORF">PUMCH_001808</name>
</gene>
<protein>
    <recommendedName>
        <fullName evidence="6">Nodulin-like domain-containing protein</fullName>
    </recommendedName>
</protein>
<feature type="transmembrane region" description="Helical" evidence="5">
    <location>
        <begin position="403"/>
        <end position="419"/>
    </location>
</feature>
<evidence type="ECO:0000256" key="4">
    <source>
        <dbReference type="ARBA" id="ARBA00023136"/>
    </source>
</evidence>
<dbReference type="PANTHER" id="PTHR21576:SF166">
    <property type="entry name" value="ADR278WP"/>
    <property type="match status" value="1"/>
</dbReference>
<feature type="transmembrane region" description="Helical" evidence="5">
    <location>
        <begin position="103"/>
        <end position="124"/>
    </location>
</feature>
<dbReference type="InterPro" id="IPR036259">
    <property type="entry name" value="MFS_trans_sf"/>
</dbReference>
<feature type="transmembrane region" description="Helical" evidence="5">
    <location>
        <begin position="76"/>
        <end position="96"/>
    </location>
</feature>
<evidence type="ECO:0000259" key="6">
    <source>
        <dbReference type="Pfam" id="PF06813"/>
    </source>
</evidence>
<dbReference type="Pfam" id="PF06813">
    <property type="entry name" value="Nodulin-like"/>
    <property type="match status" value="1"/>
</dbReference>
<dbReference type="EMBL" id="CP138895">
    <property type="protein sequence ID" value="WPK24532.1"/>
    <property type="molecule type" value="Genomic_DNA"/>
</dbReference>
<feature type="transmembrane region" description="Helical" evidence="5">
    <location>
        <begin position="169"/>
        <end position="191"/>
    </location>
</feature>
<keyword evidence="2 5" id="KW-0812">Transmembrane</keyword>
<feature type="transmembrane region" description="Helical" evidence="5">
    <location>
        <begin position="425"/>
        <end position="446"/>
    </location>
</feature>
<dbReference type="RefSeq" id="XP_062876915.1">
    <property type="nucleotide sequence ID" value="XM_063020845.1"/>
</dbReference>
<evidence type="ECO:0000313" key="7">
    <source>
        <dbReference type="EMBL" id="WPK24532.1"/>
    </source>
</evidence>
<evidence type="ECO:0000256" key="2">
    <source>
        <dbReference type="ARBA" id="ARBA00022692"/>
    </source>
</evidence>
<feature type="transmembrane region" description="Helical" evidence="5">
    <location>
        <begin position="144"/>
        <end position="162"/>
    </location>
</feature>
<evidence type="ECO:0000256" key="3">
    <source>
        <dbReference type="ARBA" id="ARBA00022989"/>
    </source>
</evidence>
<feature type="transmembrane region" description="Helical" evidence="5">
    <location>
        <begin position="458"/>
        <end position="477"/>
    </location>
</feature>
<evidence type="ECO:0000313" key="8">
    <source>
        <dbReference type="Proteomes" id="UP001338582"/>
    </source>
</evidence>
<feature type="transmembrane region" description="Helical" evidence="5">
    <location>
        <begin position="505"/>
        <end position="524"/>
    </location>
</feature>
<sequence>MADDHKAARLVALIASVFISLVAGTPYLYGVYSPQLVQKVGLLASDAATISVAVNIGSGTGGLPAGILIDRAGPQIAILVGSTCIFLGYFSLNYIYVHEIGSLLLICILMVFMGFGSVTSFFAGLKAAQANFPDNRGTAGALPIGAYGLSATVFSIVAARFFDGQSGKLLAFLAFFNGSVAFVGSFFVHVYPMSPLVTLTSALCLSEMNEDTPRSVKRKASLAGSFSFWGIGTRLREPSFVQLPSGDTSAEAARKPNSQGLSLYSSANDLKAIIDSEEESSASELTVADTSSRSLPIAPTPVMLPGPSDPKGTLEVIQDLLRDKTYMIHFCILSLSSGICQMYIYTVGFIVTAQFEHNHLQGSPATLQALQVSTISLASFGGRVTGGLFSDFLHKNLRAQRQWVVVGAITLTFLTQFLVMTSNTIHLVTLASLFTGGAYGLLYGCYPAIIADHCGTEYFTTAWGLGCCGPLLILFSLEKVFGSIYDSHSQNGVCAVGNKCYEGAFQVSSFLCVAAALVTGTMMYKKRSDSG</sequence>
<keyword evidence="8" id="KW-1185">Reference proteome</keyword>
<evidence type="ECO:0000256" key="5">
    <source>
        <dbReference type="SAM" id="Phobius"/>
    </source>
</evidence>
<dbReference type="GeneID" id="88172873"/>